<accession>A0ABU4Z9I3</accession>
<proteinExistence type="predicted"/>
<gene>
    <name evidence="1" type="ORF">RFN29_30540</name>
</gene>
<dbReference type="Proteomes" id="UP001271249">
    <property type="component" value="Unassembled WGS sequence"/>
</dbReference>
<dbReference type="RefSeq" id="WP_320229592.1">
    <property type="nucleotide sequence ID" value="NZ_JAVIJC010000046.1"/>
</dbReference>
<dbReference type="InterPro" id="IPR008767">
    <property type="entry name" value="Phage_SPP1_head-tail_adaptor"/>
</dbReference>
<dbReference type="EMBL" id="JAVIJC010000046">
    <property type="protein sequence ID" value="MDX8495886.1"/>
    <property type="molecule type" value="Genomic_DNA"/>
</dbReference>
<dbReference type="InterPro" id="IPR038666">
    <property type="entry name" value="SSP1_head-tail_sf"/>
</dbReference>
<reference evidence="1 2" key="1">
    <citation type="submission" date="2023-08" db="EMBL/GenBank/DDBJ databases">
        <title>Implementing the SeqCode for naming new Mesorhizobium species isolated from Vachellia karroo root nodules.</title>
        <authorList>
            <person name="Van Lill M."/>
        </authorList>
    </citation>
    <scope>NUCLEOTIDE SEQUENCE [LARGE SCALE GENOMIC DNA]</scope>
    <source>
        <strain evidence="1 2">VK22B</strain>
    </source>
</reference>
<name>A0ABU4Z9I3_9HYPH</name>
<keyword evidence="2" id="KW-1185">Reference proteome</keyword>
<evidence type="ECO:0000313" key="2">
    <source>
        <dbReference type="Proteomes" id="UP001271249"/>
    </source>
</evidence>
<protein>
    <submittedName>
        <fullName evidence="1">Head-tail adaptor protein</fullName>
    </submittedName>
</protein>
<evidence type="ECO:0000313" key="1">
    <source>
        <dbReference type="EMBL" id="MDX8495886.1"/>
    </source>
</evidence>
<organism evidence="1 2">
    <name type="scientific">Mesorhizobium captivum</name>
    <dbReference type="NCBI Taxonomy" id="3072319"/>
    <lineage>
        <taxon>Bacteria</taxon>
        <taxon>Pseudomonadati</taxon>
        <taxon>Pseudomonadota</taxon>
        <taxon>Alphaproteobacteria</taxon>
        <taxon>Hyphomicrobiales</taxon>
        <taxon>Phyllobacteriaceae</taxon>
        <taxon>Mesorhizobium</taxon>
    </lineage>
</organism>
<comment type="caution">
    <text evidence="1">The sequence shown here is derived from an EMBL/GenBank/DDBJ whole genome shotgun (WGS) entry which is preliminary data.</text>
</comment>
<dbReference type="Gene3D" id="2.40.10.270">
    <property type="entry name" value="Bacteriophage SPP1 head-tail adaptor protein"/>
    <property type="match status" value="1"/>
</dbReference>
<sequence length="126" mass="13680">MAKRSGAGALSCRVTFQKRAVVQDEYGNSVTGDFADVFSISARLQPKFGADVESVTAARLAALQPYNLTVRSCSDTRAVGASWRVYDTRRGVVDGKPVRFFNIKTIVNPDERGAMVEMLVVEGESS</sequence>
<dbReference type="Pfam" id="PF05521">
    <property type="entry name" value="Phage_HCP"/>
    <property type="match status" value="1"/>
</dbReference>